<name>A0A249JYW8_9ACTN</name>
<evidence type="ECO:0000256" key="6">
    <source>
        <dbReference type="SAM" id="Phobius"/>
    </source>
</evidence>
<reference evidence="9" key="1">
    <citation type="submission" date="2016-10" db="EMBL/GenBank/DDBJ databases">
        <title>High microdiversification within the ubiquitous acI lineage of Actinobacteria.</title>
        <authorList>
            <person name="Neuenschwander S.M."/>
            <person name="Salcher M."/>
            <person name="Ghai R."/>
            <person name="Pernthaler J."/>
        </authorList>
    </citation>
    <scope>NUCLEOTIDE SEQUENCE [LARGE SCALE GENOMIC DNA]</scope>
</reference>
<keyword evidence="9" id="KW-1185">Reference proteome</keyword>
<organism evidence="8 9">
    <name type="scientific">Candidatus Nanopelagicus limnae</name>
    <dbReference type="NCBI Taxonomy" id="1884634"/>
    <lineage>
        <taxon>Bacteria</taxon>
        <taxon>Bacillati</taxon>
        <taxon>Actinomycetota</taxon>
        <taxon>Actinomycetes</taxon>
        <taxon>Candidatus Nanopelagicales</taxon>
        <taxon>Candidatus Nanopelagicaceae</taxon>
        <taxon>Candidatus Nanopelagicus</taxon>
    </lineage>
</organism>
<dbReference type="GO" id="GO:0005886">
    <property type="term" value="C:plasma membrane"/>
    <property type="evidence" value="ECO:0007669"/>
    <property type="project" value="UniProtKB-SubCell"/>
</dbReference>
<evidence type="ECO:0000313" key="9">
    <source>
        <dbReference type="Proteomes" id="UP000217153"/>
    </source>
</evidence>
<keyword evidence="5 6" id="KW-0472">Membrane</keyword>
<evidence type="ECO:0000256" key="1">
    <source>
        <dbReference type="ARBA" id="ARBA00004651"/>
    </source>
</evidence>
<sequence>MRDLLVWMFLSFLTAVIYFIVKKNREKKAAQNRANAWPEALDLVISSLQSGASITESLSNLANVGPNSLRLDFADFSTNMASGVKFEMALNKLKVKFADPISDQLCEALYFAAKFGSRNTIKVLRELSEYVSADLSVRAEINTRFGWIKNSANLAALAPWLLFLILRTQINARVAYQQPFGQFLMAIGVLATLIAYYWMNRIANLPKAKRIFTLALSDK</sequence>
<keyword evidence="4 6" id="KW-1133">Transmembrane helix</keyword>
<proteinExistence type="predicted"/>
<evidence type="ECO:0000259" key="7">
    <source>
        <dbReference type="Pfam" id="PF00482"/>
    </source>
</evidence>
<dbReference type="InterPro" id="IPR018076">
    <property type="entry name" value="T2SS_GspF_dom"/>
</dbReference>
<dbReference type="Proteomes" id="UP000217153">
    <property type="component" value="Chromosome"/>
</dbReference>
<feature type="domain" description="Type II secretion system protein GspF" evidence="7">
    <location>
        <begin position="41"/>
        <end position="166"/>
    </location>
</feature>
<gene>
    <name evidence="8" type="ORF">B1s21122_05240</name>
</gene>
<dbReference type="OrthoDB" id="3217742at2"/>
<dbReference type="PANTHER" id="PTHR35007:SF2">
    <property type="entry name" value="PILUS ASSEMBLE PROTEIN"/>
    <property type="match status" value="1"/>
</dbReference>
<keyword evidence="2" id="KW-1003">Cell membrane</keyword>
<feature type="transmembrane region" description="Helical" evidence="6">
    <location>
        <begin position="182"/>
        <end position="199"/>
    </location>
</feature>
<evidence type="ECO:0000256" key="2">
    <source>
        <dbReference type="ARBA" id="ARBA00022475"/>
    </source>
</evidence>
<dbReference type="Pfam" id="PF00482">
    <property type="entry name" value="T2SSF"/>
    <property type="match status" value="1"/>
</dbReference>
<dbReference type="PANTHER" id="PTHR35007">
    <property type="entry name" value="INTEGRAL MEMBRANE PROTEIN-RELATED"/>
    <property type="match status" value="1"/>
</dbReference>
<dbReference type="KEGG" id="abam:B1s21122_05240"/>
<dbReference type="EMBL" id="CP016768">
    <property type="protein sequence ID" value="ASY09724.1"/>
    <property type="molecule type" value="Genomic_DNA"/>
</dbReference>
<feature type="transmembrane region" description="Helical" evidence="6">
    <location>
        <begin position="6"/>
        <end position="21"/>
    </location>
</feature>
<keyword evidence="3 6" id="KW-0812">Transmembrane</keyword>
<evidence type="ECO:0000313" key="8">
    <source>
        <dbReference type="EMBL" id="ASY09724.1"/>
    </source>
</evidence>
<dbReference type="RefSeq" id="WP_095681028.1">
    <property type="nucleotide sequence ID" value="NZ_CP016768.2"/>
</dbReference>
<feature type="transmembrane region" description="Helical" evidence="6">
    <location>
        <begin position="152"/>
        <end position="170"/>
    </location>
</feature>
<accession>A0A249JYW8</accession>
<dbReference type="AlphaFoldDB" id="A0A249JYW8"/>
<evidence type="ECO:0000256" key="4">
    <source>
        <dbReference type="ARBA" id="ARBA00022989"/>
    </source>
</evidence>
<evidence type="ECO:0000256" key="3">
    <source>
        <dbReference type="ARBA" id="ARBA00022692"/>
    </source>
</evidence>
<evidence type="ECO:0000256" key="5">
    <source>
        <dbReference type="ARBA" id="ARBA00023136"/>
    </source>
</evidence>
<comment type="subcellular location">
    <subcellularLocation>
        <location evidence="1">Cell membrane</location>
        <topology evidence="1">Multi-pass membrane protein</topology>
    </subcellularLocation>
</comment>
<protein>
    <submittedName>
        <fullName evidence="8">Tight adherence protein B</fullName>
    </submittedName>
</protein>